<dbReference type="InterPro" id="IPR036878">
    <property type="entry name" value="Glu_permease_IIB"/>
</dbReference>
<feature type="domain" description="PTS EIIB type-1" evidence="8">
    <location>
        <begin position="58"/>
        <end position="120"/>
    </location>
</feature>
<keyword evidence="1" id="KW-0813">Transport</keyword>
<evidence type="ECO:0000256" key="7">
    <source>
        <dbReference type="SAM" id="Phobius"/>
    </source>
</evidence>
<keyword evidence="7" id="KW-0812">Transmembrane</keyword>
<dbReference type="GO" id="GO:0090563">
    <property type="term" value="F:protein-phosphocysteine-sugar phosphotransferase activity"/>
    <property type="evidence" value="ECO:0007669"/>
    <property type="project" value="TreeGrafter"/>
</dbReference>
<dbReference type="GO" id="GO:0009401">
    <property type="term" value="P:phosphoenolpyruvate-dependent sugar phosphotransferase system"/>
    <property type="evidence" value="ECO:0007669"/>
    <property type="project" value="UniProtKB-KW"/>
</dbReference>
<dbReference type="PANTHER" id="PTHR30009">
    <property type="entry name" value="CYTOCHROME C-TYPE SYNTHESIS PROTEIN AND PTS TRANSMEMBRANE COMPONENT"/>
    <property type="match status" value="1"/>
</dbReference>
<evidence type="ECO:0000256" key="4">
    <source>
        <dbReference type="ARBA" id="ARBA00022683"/>
    </source>
</evidence>
<evidence type="ECO:0000313" key="9">
    <source>
        <dbReference type="EMBL" id="STO64101.1"/>
    </source>
</evidence>
<feature type="active site" description="Phosphocysteine intermediate; for EIIB activity" evidence="6">
    <location>
        <position position="80"/>
    </location>
</feature>
<proteinExistence type="predicted"/>
<dbReference type="Gene3D" id="3.30.1360.60">
    <property type="entry name" value="Glucose permease domain IIB"/>
    <property type="match status" value="1"/>
</dbReference>
<dbReference type="GO" id="GO:0005886">
    <property type="term" value="C:plasma membrane"/>
    <property type="evidence" value="ECO:0007669"/>
    <property type="project" value="TreeGrafter"/>
</dbReference>
<dbReference type="Pfam" id="PF00367">
    <property type="entry name" value="PTS_EIIB"/>
    <property type="match status" value="1"/>
</dbReference>
<sequence length="120" mass="13274">MVSGEFSAKFCKKFTACFFIFLFVAPWLYVFHAFLDGVSFYVADILNISIGNTFSGGFIDFLLFGILQGNAENIENVDACITRLRVAVKDVKLVNKARLKALGAIDGRHPSGLRCKSRAL</sequence>
<keyword evidence="4" id="KW-0598">Phosphotransferase system</keyword>
<evidence type="ECO:0000256" key="1">
    <source>
        <dbReference type="ARBA" id="ARBA00022448"/>
    </source>
</evidence>
<dbReference type="InterPro" id="IPR050429">
    <property type="entry name" value="PTS_Glucose_EIICBA"/>
</dbReference>
<dbReference type="Proteomes" id="UP000254867">
    <property type="component" value="Unassembled WGS sequence"/>
</dbReference>
<dbReference type="GO" id="GO:0016301">
    <property type="term" value="F:kinase activity"/>
    <property type="evidence" value="ECO:0007669"/>
    <property type="project" value="UniProtKB-KW"/>
</dbReference>
<name>A0A377I183_HAEPH</name>
<keyword evidence="7" id="KW-0472">Membrane</keyword>
<keyword evidence="7" id="KW-1133">Transmembrane helix</keyword>
<evidence type="ECO:0000256" key="5">
    <source>
        <dbReference type="ARBA" id="ARBA00022777"/>
    </source>
</evidence>
<dbReference type="EMBL" id="UGHH01000002">
    <property type="protein sequence ID" value="STO64101.1"/>
    <property type="molecule type" value="Genomic_DNA"/>
</dbReference>
<dbReference type="PROSITE" id="PS51098">
    <property type="entry name" value="PTS_EIIB_TYPE_1"/>
    <property type="match status" value="1"/>
</dbReference>
<dbReference type="InterPro" id="IPR001996">
    <property type="entry name" value="PTS_IIB_1"/>
</dbReference>
<reference evidence="9 10" key="1">
    <citation type="submission" date="2018-06" db="EMBL/GenBank/DDBJ databases">
        <authorList>
            <consortium name="Pathogen Informatics"/>
            <person name="Doyle S."/>
        </authorList>
    </citation>
    <scope>NUCLEOTIDE SEQUENCE [LARGE SCALE GENOMIC DNA]</scope>
    <source>
        <strain evidence="9 10">NCTC10794</strain>
    </source>
</reference>
<feature type="transmembrane region" description="Helical" evidence="7">
    <location>
        <begin position="14"/>
        <end position="35"/>
    </location>
</feature>
<dbReference type="PROSITE" id="PS01035">
    <property type="entry name" value="PTS_EIIB_TYPE_1_CYS"/>
    <property type="match status" value="1"/>
</dbReference>
<evidence type="ECO:0000313" key="10">
    <source>
        <dbReference type="Proteomes" id="UP000254867"/>
    </source>
</evidence>
<keyword evidence="3" id="KW-0808">Transferase</keyword>
<accession>A0A377I183</accession>
<dbReference type="InterPro" id="IPR018113">
    <property type="entry name" value="PTrfase_EIIB_Cys"/>
</dbReference>
<dbReference type="AlphaFoldDB" id="A0A377I183"/>
<feature type="transmembrane region" description="Helical" evidence="7">
    <location>
        <begin position="41"/>
        <end position="67"/>
    </location>
</feature>
<gene>
    <name evidence="9" type="primary">ptsEII_1</name>
    <name evidence="9" type="ORF">NCTC10794_01159</name>
</gene>
<dbReference type="GO" id="GO:0008982">
    <property type="term" value="F:protein-N(PI)-phosphohistidine-sugar phosphotransferase activity"/>
    <property type="evidence" value="ECO:0007669"/>
    <property type="project" value="InterPro"/>
</dbReference>
<evidence type="ECO:0000256" key="3">
    <source>
        <dbReference type="ARBA" id="ARBA00022679"/>
    </source>
</evidence>
<dbReference type="PANTHER" id="PTHR30009:SF24">
    <property type="entry name" value="PTS SYSTEM, IIBC COMPONENT"/>
    <property type="match status" value="1"/>
</dbReference>
<keyword evidence="2" id="KW-0762">Sugar transport</keyword>
<protein>
    <submittedName>
        <fullName evidence="9">PTS system transporter subunit IIBC</fullName>
    </submittedName>
</protein>
<organism evidence="9 10">
    <name type="scientific">Haemophilus parahaemolyticus</name>
    <dbReference type="NCBI Taxonomy" id="735"/>
    <lineage>
        <taxon>Bacteria</taxon>
        <taxon>Pseudomonadati</taxon>
        <taxon>Pseudomonadota</taxon>
        <taxon>Gammaproteobacteria</taxon>
        <taxon>Pasteurellales</taxon>
        <taxon>Pasteurellaceae</taxon>
        <taxon>Haemophilus</taxon>
    </lineage>
</organism>
<keyword evidence="5" id="KW-0418">Kinase</keyword>
<evidence type="ECO:0000256" key="6">
    <source>
        <dbReference type="PROSITE-ProRule" id="PRU00421"/>
    </source>
</evidence>
<evidence type="ECO:0000259" key="8">
    <source>
        <dbReference type="PROSITE" id="PS51098"/>
    </source>
</evidence>
<dbReference type="SUPFAM" id="SSF55604">
    <property type="entry name" value="Glucose permease domain IIB"/>
    <property type="match status" value="1"/>
</dbReference>
<evidence type="ECO:0000256" key="2">
    <source>
        <dbReference type="ARBA" id="ARBA00022597"/>
    </source>
</evidence>